<evidence type="ECO:0000313" key="3">
    <source>
        <dbReference type="Proteomes" id="UP001595872"/>
    </source>
</evidence>
<proteinExistence type="predicted"/>
<accession>A0ABV9U4R5</accession>
<organism evidence="2 3">
    <name type="scientific">Actinomadura gamaensis</name>
    <dbReference type="NCBI Taxonomy" id="1763541"/>
    <lineage>
        <taxon>Bacteria</taxon>
        <taxon>Bacillati</taxon>
        <taxon>Actinomycetota</taxon>
        <taxon>Actinomycetes</taxon>
        <taxon>Streptosporangiales</taxon>
        <taxon>Thermomonosporaceae</taxon>
        <taxon>Actinomadura</taxon>
    </lineage>
</organism>
<comment type="caution">
    <text evidence="2">The sequence shown here is derived from an EMBL/GenBank/DDBJ whole genome shotgun (WGS) entry which is preliminary data.</text>
</comment>
<reference evidence="3" key="1">
    <citation type="journal article" date="2019" name="Int. J. Syst. Evol. Microbiol.">
        <title>The Global Catalogue of Microorganisms (GCM) 10K type strain sequencing project: providing services to taxonomists for standard genome sequencing and annotation.</title>
        <authorList>
            <consortium name="The Broad Institute Genomics Platform"/>
            <consortium name="The Broad Institute Genome Sequencing Center for Infectious Disease"/>
            <person name="Wu L."/>
            <person name="Ma J."/>
        </authorList>
    </citation>
    <scope>NUCLEOTIDE SEQUENCE [LARGE SCALE GENOMIC DNA]</scope>
    <source>
        <strain evidence="3">KLKA75</strain>
    </source>
</reference>
<feature type="compositionally biased region" description="Gly residues" evidence="1">
    <location>
        <begin position="226"/>
        <end position="235"/>
    </location>
</feature>
<protein>
    <recommendedName>
        <fullName evidence="4">DNA-directed RNA polymerase specialized sigma24 family protein</fullName>
    </recommendedName>
</protein>
<feature type="compositionally biased region" description="Gly residues" evidence="1">
    <location>
        <begin position="153"/>
        <end position="166"/>
    </location>
</feature>
<evidence type="ECO:0000256" key="1">
    <source>
        <dbReference type="SAM" id="MobiDB-lite"/>
    </source>
</evidence>
<evidence type="ECO:0000313" key="2">
    <source>
        <dbReference type="EMBL" id="MFC4911463.1"/>
    </source>
</evidence>
<feature type="region of interest" description="Disordered" evidence="1">
    <location>
        <begin position="132"/>
        <end position="235"/>
    </location>
</feature>
<name>A0ABV9U4R5_9ACTN</name>
<sequence length="235" mass="24575">MASGPDGVRPPAPPVDAVRASRVHTAARFAEGVDRFMWETYRRPLADTDAVEKVIAAAEAGVAEGPDLAAALLLVQSALLDLDRLAWRVMRVVAQEGMTDETVAAVLDLPSAEAARRYAEWLRERAAHPVDEIDLSTPGHGRKSARAGTRSADGGGAEKAGSGRGAGTEVSGAGTESREFRSEPPEFGTAAPGFRTDRGLGTDDGLGTDEAFGTDDRFGTDDGLATDGGLGFRVR</sequence>
<evidence type="ECO:0008006" key="4">
    <source>
        <dbReference type="Google" id="ProtNLM"/>
    </source>
</evidence>
<gene>
    <name evidence="2" type="ORF">ACFPCY_29445</name>
</gene>
<keyword evidence="3" id="KW-1185">Reference proteome</keyword>
<dbReference type="EMBL" id="JBHSIT010000009">
    <property type="protein sequence ID" value="MFC4911463.1"/>
    <property type="molecule type" value="Genomic_DNA"/>
</dbReference>
<dbReference type="Proteomes" id="UP001595872">
    <property type="component" value="Unassembled WGS sequence"/>
</dbReference>
<dbReference type="RefSeq" id="WP_378260395.1">
    <property type="nucleotide sequence ID" value="NZ_JBHSIT010000009.1"/>
</dbReference>